<gene>
    <name evidence="4" type="primary">fliW</name>
    <name evidence="5" type="ORF">B4O97_13015</name>
</gene>
<keyword evidence="6" id="KW-1185">Reference proteome</keyword>
<dbReference type="Gene3D" id="2.30.290.10">
    <property type="entry name" value="BH3618-like"/>
    <property type="match status" value="1"/>
</dbReference>
<dbReference type="Proteomes" id="UP000192343">
    <property type="component" value="Unassembled WGS sequence"/>
</dbReference>
<dbReference type="OrthoDB" id="9801235at2"/>
<evidence type="ECO:0000256" key="1">
    <source>
        <dbReference type="ARBA" id="ARBA00022490"/>
    </source>
</evidence>
<proteinExistence type="inferred from homology"/>
<comment type="caution">
    <text evidence="5">The sequence shown here is derived from an EMBL/GenBank/DDBJ whole genome shotgun (WGS) entry which is preliminary data.</text>
</comment>
<dbReference type="GO" id="GO:0044780">
    <property type="term" value="P:bacterial-type flagellum assembly"/>
    <property type="evidence" value="ECO:0007669"/>
    <property type="project" value="UniProtKB-UniRule"/>
</dbReference>
<dbReference type="Pfam" id="PF02623">
    <property type="entry name" value="FliW"/>
    <property type="match status" value="1"/>
</dbReference>
<keyword evidence="1 4" id="KW-0963">Cytoplasm</keyword>
<keyword evidence="5" id="KW-0282">Flagellum</keyword>
<protein>
    <recommendedName>
        <fullName evidence="4">Flagellar assembly factor FliW</fullName>
    </recommendedName>
</protein>
<evidence type="ECO:0000313" key="6">
    <source>
        <dbReference type="Proteomes" id="UP000192343"/>
    </source>
</evidence>
<dbReference type="SUPFAM" id="SSF141457">
    <property type="entry name" value="BH3618-like"/>
    <property type="match status" value="1"/>
</dbReference>
<evidence type="ECO:0000256" key="3">
    <source>
        <dbReference type="ARBA" id="ARBA00022845"/>
    </source>
</evidence>
<dbReference type="PANTHER" id="PTHR39190">
    <property type="entry name" value="FLAGELLAR ASSEMBLY FACTOR FLIW"/>
    <property type="match status" value="1"/>
</dbReference>
<comment type="similarity">
    <text evidence="4">Belongs to the FliW family.</text>
</comment>
<organism evidence="5 6">
    <name type="scientific">Marispirochaeta aestuarii</name>
    <dbReference type="NCBI Taxonomy" id="1963862"/>
    <lineage>
        <taxon>Bacteria</taxon>
        <taxon>Pseudomonadati</taxon>
        <taxon>Spirochaetota</taxon>
        <taxon>Spirochaetia</taxon>
        <taxon>Spirochaetales</taxon>
        <taxon>Spirochaetaceae</taxon>
        <taxon>Marispirochaeta</taxon>
    </lineage>
</organism>
<dbReference type="HAMAP" id="MF_01185">
    <property type="entry name" value="FliW"/>
    <property type="match status" value="1"/>
</dbReference>
<keyword evidence="4" id="KW-0143">Chaperone</keyword>
<comment type="subunit">
    <text evidence="4">Interacts with translational regulator CsrA and flagellin(s).</text>
</comment>
<evidence type="ECO:0000256" key="4">
    <source>
        <dbReference type="HAMAP-Rule" id="MF_01185"/>
    </source>
</evidence>
<keyword evidence="2 4" id="KW-1005">Bacterial flagellum biogenesis</keyword>
<dbReference type="EMBL" id="MWQY01000014">
    <property type="protein sequence ID" value="ORC34228.1"/>
    <property type="molecule type" value="Genomic_DNA"/>
</dbReference>
<dbReference type="InterPro" id="IPR003775">
    <property type="entry name" value="Flagellar_assembly_factor_FliW"/>
</dbReference>
<dbReference type="GO" id="GO:0006417">
    <property type="term" value="P:regulation of translation"/>
    <property type="evidence" value="ECO:0007669"/>
    <property type="project" value="UniProtKB-KW"/>
</dbReference>
<comment type="function">
    <text evidence="4">Acts as an anti-CsrA protein, binds CsrA and prevents it from repressing translation of its target genes, one of which is flagellin. Binds to flagellin and participates in the assembly of the flagellum.</text>
</comment>
<dbReference type="RefSeq" id="WP_083051445.1">
    <property type="nucleotide sequence ID" value="NZ_CAXXQO010000004.1"/>
</dbReference>
<evidence type="ECO:0000256" key="2">
    <source>
        <dbReference type="ARBA" id="ARBA00022795"/>
    </source>
</evidence>
<dbReference type="AlphaFoldDB" id="A0A1Y1RVX3"/>
<name>A0A1Y1RVX3_9SPIO</name>
<dbReference type="PANTHER" id="PTHR39190:SF1">
    <property type="entry name" value="FLAGELLAR ASSEMBLY FACTOR FLIW"/>
    <property type="match status" value="1"/>
</dbReference>
<keyword evidence="3 4" id="KW-0810">Translation regulation</keyword>
<dbReference type="InterPro" id="IPR024046">
    <property type="entry name" value="Flagellar_assmbl_FliW_dom_sf"/>
</dbReference>
<dbReference type="STRING" id="1963862.B4O97_13015"/>
<keyword evidence="5" id="KW-0969">Cilium</keyword>
<accession>A0A1Y1RVX3</accession>
<reference evidence="5 6" key="1">
    <citation type="submission" date="2017-03" db="EMBL/GenBank/DDBJ databases">
        <title>Draft Genome sequence of Marispirochaeta sp. strain JC444.</title>
        <authorList>
            <person name="Shivani Y."/>
            <person name="Subhash Y."/>
            <person name="Sasikala C."/>
            <person name="Ramana C."/>
        </authorList>
    </citation>
    <scope>NUCLEOTIDE SEQUENCE [LARGE SCALE GENOMIC DNA]</scope>
    <source>
        <strain evidence="5 6">JC444</strain>
    </source>
</reference>
<sequence length="152" mass="17501">MMIDTKAYGELDIDERQRITLQKGLFGFEGFTEFALMDSEHPPFYWFQSLDERDIAFVLIDPRVFRPDYSPAVSTEDLEALGILKEGDANLLVFSIVTIPEDQKRMTANLQGPLLINRQTRQGRQIISGDERWHVRHSIIEEMKHAGEDTAC</sequence>
<dbReference type="GO" id="GO:0005737">
    <property type="term" value="C:cytoplasm"/>
    <property type="evidence" value="ECO:0007669"/>
    <property type="project" value="UniProtKB-SubCell"/>
</dbReference>
<keyword evidence="5" id="KW-0966">Cell projection</keyword>
<comment type="subcellular location">
    <subcellularLocation>
        <location evidence="4">Cytoplasm</location>
    </subcellularLocation>
</comment>
<evidence type="ECO:0000313" key="5">
    <source>
        <dbReference type="EMBL" id="ORC34228.1"/>
    </source>
</evidence>